<dbReference type="GO" id="GO:0017168">
    <property type="term" value="F:5-oxoprolinase (ATP-hydrolyzing) activity"/>
    <property type="evidence" value="ECO:0007669"/>
    <property type="project" value="TreeGrafter"/>
</dbReference>
<proteinExistence type="predicted"/>
<sequence length="694" mass="73903">MNNSAIRLAADIGGTFTDVVLETPRRRHSCKVLTTPREPELAVMQGIERLLAESGVAPAEISLFIHGTTLATNALIERKGARTVLLTTEGFRDVLAMGYEKRFDAYDLDIEGAPELVPRPWRFTVRERIAADGSVLLPLDEDGVRRAGAAMRAAGVQAVAIGFMHAWAHPEHERRARELLQPLLGDAVTICLSSEVCPEIREYERFSTTVANAYVRPLMGSYLLRLQERTRAAGLACPLLLMMSGGGLTTLEQAARFPIRLVESGPAGGALLAAHLARACGFDKVLAFDMGGTTAKICLINDGEPERSRRFEVGRAWKNLKGSGLPMRIPVIELVEIGAGGGSLGRVDALRRITVGPDSCGSEPGPACYARGGTQPAVTDANLVLGRIDPSRFAAGRMPLDAARAQAALQSGIGDELGMDAFWSAVGMSEVVEENMANAARVHAIERGQDLQGFTMIAFGGAAPLHAGRLAQKLGIRSVLVPAGAGVGSAIGFLRAPVSFEVVRSELVLLDRADAGAVEAKLRAMEAEALAVVASAHGDAPVEVTRLAELRYEGQGHELRVRLASEGALTRAALDALGERFEQAYEQVYGLRVPGSAVEVVTWSVTASTPAAAVEAATVAASRQPRVPESTRPAWEPAAGELRPFGQHWRFDILGTERIAGPALVAEHETTVVVPAGWQAQLDSHGHLRMEIAS</sequence>
<gene>
    <name evidence="4" type="ORF">JJB11_17860</name>
</gene>
<dbReference type="GO" id="GO:0005829">
    <property type="term" value="C:cytosol"/>
    <property type="evidence" value="ECO:0007669"/>
    <property type="project" value="TreeGrafter"/>
</dbReference>
<dbReference type="AlphaFoldDB" id="A0A934WMM9"/>
<dbReference type="PANTHER" id="PTHR11365:SF23">
    <property type="entry name" value="HYPOTHETICAL 5-OXOPROLINASE (EUROFUNG)-RELATED"/>
    <property type="match status" value="1"/>
</dbReference>
<protein>
    <submittedName>
        <fullName evidence="4">Hydantoinase/oxoprolinase family protein</fullName>
    </submittedName>
</protein>
<dbReference type="Pfam" id="PF05378">
    <property type="entry name" value="Hydant_A_N"/>
    <property type="match status" value="1"/>
</dbReference>
<dbReference type="EMBL" id="JAEPWM010000008">
    <property type="protein sequence ID" value="MBK6007969.1"/>
    <property type="molecule type" value="Genomic_DNA"/>
</dbReference>
<dbReference type="PANTHER" id="PTHR11365">
    <property type="entry name" value="5-OXOPROLINASE RELATED"/>
    <property type="match status" value="1"/>
</dbReference>
<dbReference type="SUPFAM" id="SSF53067">
    <property type="entry name" value="Actin-like ATPase domain"/>
    <property type="match status" value="1"/>
</dbReference>
<comment type="caution">
    <text evidence="4">The sequence shown here is derived from an EMBL/GenBank/DDBJ whole genome shotgun (WGS) entry which is preliminary data.</text>
</comment>
<feature type="domain" description="Hydantoinase A/oxoprolinase" evidence="1">
    <location>
        <begin position="205"/>
        <end position="500"/>
    </location>
</feature>
<dbReference type="InterPro" id="IPR002821">
    <property type="entry name" value="Hydantoinase_A"/>
</dbReference>
<evidence type="ECO:0000313" key="4">
    <source>
        <dbReference type="EMBL" id="MBK6007969.1"/>
    </source>
</evidence>
<dbReference type="InterPro" id="IPR008040">
    <property type="entry name" value="Hydant_A_N"/>
</dbReference>
<dbReference type="InterPro" id="IPR045079">
    <property type="entry name" value="Oxoprolinase-like"/>
</dbReference>
<name>A0A934WMM9_9BURK</name>
<dbReference type="RefSeq" id="WP_201174464.1">
    <property type="nucleotide sequence ID" value="NZ_JAEPWM010000008.1"/>
</dbReference>
<dbReference type="InterPro" id="IPR049517">
    <property type="entry name" value="ACX-like_C"/>
</dbReference>
<evidence type="ECO:0000259" key="2">
    <source>
        <dbReference type="Pfam" id="PF05378"/>
    </source>
</evidence>
<dbReference type="Proteomes" id="UP000630528">
    <property type="component" value="Unassembled WGS sequence"/>
</dbReference>
<keyword evidence="5" id="KW-1185">Reference proteome</keyword>
<evidence type="ECO:0000259" key="1">
    <source>
        <dbReference type="Pfam" id="PF01968"/>
    </source>
</evidence>
<evidence type="ECO:0000313" key="5">
    <source>
        <dbReference type="Proteomes" id="UP000630528"/>
    </source>
</evidence>
<feature type="domain" description="Hydantoinase/oxoprolinase N-terminal" evidence="2">
    <location>
        <begin position="7"/>
        <end position="181"/>
    </location>
</feature>
<evidence type="ECO:0000259" key="3">
    <source>
        <dbReference type="Pfam" id="PF19278"/>
    </source>
</evidence>
<reference evidence="4" key="2">
    <citation type="submission" date="2021-01" db="EMBL/GenBank/DDBJ databases">
        <authorList>
            <person name="Kang M."/>
        </authorList>
    </citation>
    <scope>NUCLEOTIDE SEQUENCE</scope>
    <source>
        <strain evidence="4">KACC 17527</strain>
    </source>
</reference>
<dbReference type="Pfam" id="PF19278">
    <property type="entry name" value="Hydant_A_C"/>
    <property type="match status" value="1"/>
</dbReference>
<feature type="domain" description="Acetophenone carboxylase-like C-terminal" evidence="3">
    <location>
        <begin position="538"/>
        <end position="687"/>
    </location>
</feature>
<dbReference type="InterPro" id="IPR043129">
    <property type="entry name" value="ATPase_NBD"/>
</dbReference>
<reference evidence="4" key="1">
    <citation type="journal article" date="2012" name="J. Microbiol. Biotechnol.">
        <title>Ramlibacter ginsenosidimutans sp. nov., with ginsenoside-converting activity.</title>
        <authorList>
            <person name="Wang L."/>
            <person name="An D.S."/>
            <person name="Kim S.G."/>
            <person name="Jin F.X."/>
            <person name="Kim S.C."/>
            <person name="Lee S.T."/>
            <person name="Im W.T."/>
        </authorList>
    </citation>
    <scope>NUCLEOTIDE SEQUENCE</scope>
    <source>
        <strain evidence="4">KACC 17527</strain>
    </source>
</reference>
<organism evidence="4 5">
    <name type="scientific">Ramlibacter ginsenosidimutans</name>
    <dbReference type="NCBI Taxonomy" id="502333"/>
    <lineage>
        <taxon>Bacteria</taxon>
        <taxon>Pseudomonadati</taxon>
        <taxon>Pseudomonadota</taxon>
        <taxon>Betaproteobacteria</taxon>
        <taxon>Burkholderiales</taxon>
        <taxon>Comamonadaceae</taxon>
        <taxon>Ramlibacter</taxon>
    </lineage>
</organism>
<dbReference type="Pfam" id="PF01968">
    <property type="entry name" value="Hydantoinase_A"/>
    <property type="match status" value="1"/>
</dbReference>
<accession>A0A934WMM9</accession>
<dbReference type="GO" id="GO:0006749">
    <property type="term" value="P:glutathione metabolic process"/>
    <property type="evidence" value="ECO:0007669"/>
    <property type="project" value="TreeGrafter"/>
</dbReference>